<dbReference type="EMBL" id="CAMAPF010000127">
    <property type="protein sequence ID" value="CAH9104344.1"/>
    <property type="molecule type" value="Genomic_DNA"/>
</dbReference>
<evidence type="ECO:0000313" key="1">
    <source>
        <dbReference type="EMBL" id="CAH9104344.1"/>
    </source>
</evidence>
<proteinExistence type="predicted"/>
<accession>A0AAV0DLC8</accession>
<comment type="caution">
    <text evidence="1">The sequence shown here is derived from an EMBL/GenBank/DDBJ whole genome shotgun (WGS) entry which is preliminary data.</text>
</comment>
<dbReference type="Proteomes" id="UP001152523">
    <property type="component" value="Unassembled WGS sequence"/>
</dbReference>
<gene>
    <name evidence="1" type="ORF">CEPIT_LOCUS16757</name>
</gene>
<sequence length="136" mass="15409">MSVIYVCQILNASAEGEKSTAVVGEAQNLEIDPVMNVVVEVEDDKFSALTAPGPFENLDWDLVGDDVGIAGVDMKVIVEVSMKEVMKRKRFRAKYICNPYIAPMTKRLKVGMHIYIKLRFKYPFKHCHAHLHQTKI</sequence>
<reference evidence="1" key="1">
    <citation type="submission" date="2022-07" db="EMBL/GenBank/DDBJ databases">
        <authorList>
            <person name="Macas J."/>
            <person name="Novak P."/>
            <person name="Neumann P."/>
        </authorList>
    </citation>
    <scope>NUCLEOTIDE SEQUENCE</scope>
</reference>
<dbReference type="AlphaFoldDB" id="A0AAV0DLC8"/>
<keyword evidence="2" id="KW-1185">Reference proteome</keyword>
<protein>
    <submittedName>
        <fullName evidence="1">Uncharacterized protein</fullName>
    </submittedName>
</protein>
<organism evidence="1 2">
    <name type="scientific">Cuscuta epithymum</name>
    <dbReference type="NCBI Taxonomy" id="186058"/>
    <lineage>
        <taxon>Eukaryota</taxon>
        <taxon>Viridiplantae</taxon>
        <taxon>Streptophyta</taxon>
        <taxon>Embryophyta</taxon>
        <taxon>Tracheophyta</taxon>
        <taxon>Spermatophyta</taxon>
        <taxon>Magnoliopsida</taxon>
        <taxon>eudicotyledons</taxon>
        <taxon>Gunneridae</taxon>
        <taxon>Pentapetalae</taxon>
        <taxon>asterids</taxon>
        <taxon>lamiids</taxon>
        <taxon>Solanales</taxon>
        <taxon>Convolvulaceae</taxon>
        <taxon>Cuscuteae</taxon>
        <taxon>Cuscuta</taxon>
        <taxon>Cuscuta subgen. Cuscuta</taxon>
    </lineage>
</organism>
<evidence type="ECO:0000313" key="2">
    <source>
        <dbReference type="Proteomes" id="UP001152523"/>
    </source>
</evidence>
<name>A0AAV0DLC8_9ASTE</name>